<comment type="caution">
    <text evidence="2">The sequence shown here is derived from an EMBL/GenBank/DDBJ whole genome shotgun (WGS) entry which is preliminary data.</text>
</comment>
<dbReference type="Proteomes" id="UP000011777">
    <property type="component" value="Unassembled WGS sequence"/>
</dbReference>
<evidence type="ECO:0000313" key="2">
    <source>
        <dbReference type="EMBL" id="EMG45275.1"/>
    </source>
</evidence>
<reference evidence="2 3" key="1">
    <citation type="submission" date="2013-02" db="EMBL/GenBank/DDBJ databases">
        <title>Genome sequence of Candida maltosa Xu316, a potential industrial strain for xylitol and ethanol production.</title>
        <authorList>
            <person name="Yu J."/>
            <person name="Wang Q."/>
            <person name="Geng X."/>
            <person name="Bao W."/>
            <person name="He P."/>
            <person name="Cai J."/>
        </authorList>
    </citation>
    <scope>NUCLEOTIDE SEQUENCE [LARGE SCALE GENOMIC DNA]</scope>
    <source>
        <strain evidence="3">Xu316</strain>
    </source>
</reference>
<gene>
    <name evidence="2" type="ORF">G210_5110</name>
</gene>
<keyword evidence="3" id="KW-1185">Reference proteome</keyword>
<feature type="compositionally biased region" description="Polar residues" evidence="1">
    <location>
        <begin position="24"/>
        <end position="43"/>
    </location>
</feature>
<feature type="non-terminal residue" evidence="2">
    <location>
        <position position="1"/>
    </location>
</feature>
<dbReference type="HOGENOM" id="CLU_2176945_0_0_1"/>
<accession>M3JR75</accession>
<evidence type="ECO:0000256" key="1">
    <source>
        <dbReference type="SAM" id="MobiDB-lite"/>
    </source>
</evidence>
<name>M3JR75_CANMX</name>
<feature type="region of interest" description="Disordered" evidence="1">
    <location>
        <begin position="1"/>
        <end position="51"/>
    </location>
</feature>
<proteinExistence type="predicted"/>
<feature type="non-terminal residue" evidence="2">
    <location>
        <position position="110"/>
    </location>
</feature>
<sequence>MSPKTRSNKNKNQFAELDVEMEEGTSNPNVQSEVENPAITQPPESIAADNPTQFVTTEILAGELSNLENRIFAQFQKLFTEFTQVTENVKSEAAAGISQIAQQEIAEEQK</sequence>
<evidence type="ECO:0000313" key="3">
    <source>
        <dbReference type="Proteomes" id="UP000011777"/>
    </source>
</evidence>
<dbReference type="AlphaFoldDB" id="M3JR75"/>
<organism evidence="2 3">
    <name type="scientific">Candida maltosa (strain Xu316)</name>
    <name type="common">Yeast</name>
    <dbReference type="NCBI Taxonomy" id="1245528"/>
    <lineage>
        <taxon>Eukaryota</taxon>
        <taxon>Fungi</taxon>
        <taxon>Dikarya</taxon>
        <taxon>Ascomycota</taxon>
        <taxon>Saccharomycotina</taxon>
        <taxon>Pichiomycetes</taxon>
        <taxon>Debaryomycetaceae</taxon>
        <taxon>Candida/Lodderomyces clade</taxon>
        <taxon>Candida</taxon>
    </lineage>
</organism>
<dbReference type="EMBL" id="AOGT01002800">
    <property type="protein sequence ID" value="EMG45275.1"/>
    <property type="molecule type" value="Genomic_DNA"/>
</dbReference>
<protein>
    <submittedName>
        <fullName evidence="2">Uncharacterized protein</fullName>
    </submittedName>
</protein>